<gene>
    <name evidence="1" type="ORF">IQ241_17615</name>
</gene>
<accession>A0A8J7AK29</accession>
<sequence length="161" mass="18493">MKTEPQDEHQWLQKLVGEWTYETEAMMGPDQTPEKSTGTESVRSLGGLWILAEGQGEMPGCNDTATTMMTLGYDPQKQRFVGTFIVSMMSYLWIYEGELDTAQTRLTLNAEGPSMTEEGKMAKYQDIIEFINEDHRVLTSHVLSDDGQWHQFMTAHYWQKQ</sequence>
<dbReference type="EMBL" id="JADEXG010000047">
    <property type="protein sequence ID" value="MBE9079093.1"/>
    <property type="molecule type" value="Genomic_DNA"/>
</dbReference>
<protein>
    <submittedName>
        <fullName evidence="1">DUF1579 domain-containing protein</fullName>
    </submittedName>
</protein>
<evidence type="ECO:0000313" key="1">
    <source>
        <dbReference type="EMBL" id="MBE9079093.1"/>
    </source>
</evidence>
<dbReference type="AlphaFoldDB" id="A0A8J7AK29"/>
<dbReference type="Proteomes" id="UP000636505">
    <property type="component" value="Unassembled WGS sequence"/>
</dbReference>
<comment type="caution">
    <text evidence="1">The sequence shown here is derived from an EMBL/GenBank/DDBJ whole genome shotgun (WGS) entry which is preliminary data.</text>
</comment>
<organism evidence="1 2">
    <name type="scientific">Vasconcelosia minhoensis LEGE 07310</name>
    <dbReference type="NCBI Taxonomy" id="915328"/>
    <lineage>
        <taxon>Bacteria</taxon>
        <taxon>Bacillati</taxon>
        <taxon>Cyanobacteriota</taxon>
        <taxon>Cyanophyceae</taxon>
        <taxon>Nodosilineales</taxon>
        <taxon>Cymatolegaceae</taxon>
        <taxon>Vasconcelosia</taxon>
        <taxon>Vasconcelosia minhoensis</taxon>
    </lineage>
</organism>
<evidence type="ECO:0000313" key="2">
    <source>
        <dbReference type="Proteomes" id="UP000636505"/>
    </source>
</evidence>
<keyword evidence="2" id="KW-1185">Reference proteome</keyword>
<proteinExistence type="predicted"/>
<dbReference type="InterPro" id="IPR011473">
    <property type="entry name" value="DUF1579"/>
</dbReference>
<name>A0A8J7AK29_9CYAN</name>
<reference evidence="1" key="1">
    <citation type="submission" date="2020-10" db="EMBL/GenBank/DDBJ databases">
        <authorList>
            <person name="Castelo-Branco R."/>
            <person name="Eusebio N."/>
            <person name="Adriana R."/>
            <person name="Vieira A."/>
            <person name="Brugerolle De Fraissinette N."/>
            <person name="Rezende De Castro R."/>
            <person name="Schneider M.P."/>
            <person name="Vasconcelos V."/>
            <person name="Leao P.N."/>
        </authorList>
    </citation>
    <scope>NUCLEOTIDE SEQUENCE</scope>
    <source>
        <strain evidence="1">LEGE 07310</strain>
    </source>
</reference>
<dbReference type="Pfam" id="PF07617">
    <property type="entry name" value="DUF1579"/>
    <property type="match status" value="1"/>
</dbReference>